<comment type="caution">
    <text evidence="1">The sequence shown here is derived from an EMBL/GenBank/DDBJ whole genome shotgun (WGS) entry which is preliminary data.</text>
</comment>
<dbReference type="PATRIC" id="fig|1393736.3.peg.3122"/>
<gene>
    <name evidence="1" type="ORF">BA1DRAFT_03047</name>
</gene>
<organism evidence="1 2">
    <name type="scientific">Photorhabdus aegyptia</name>
    <dbReference type="NCBI Taxonomy" id="2805098"/>
    <lineage>
        <taxon>Bacteria</taxon>
        <taxon>Pseudomonadati</taxon>
        <taxon>Pseudomonadota</taxon>
        <taxon>Gammaproteobacteria</taxon>
        <taxon>Enterobacterales</taxon>
        <taxon>Morganellaceae</taxon>
        <taxon>Photorhabdus</taxon>
    </lineage>
</organism>
<name>A0A022PFN9_9GAMM</name>
<keyword evidence="2" id="KW-1185">Reference proteome</keyword>
<protein>
    <submittedName>
        <fullName evidence="1">Uncharacterized protein</fullName>
    </submittedName>
</protein>
<proteinExistence type="predicted"/>
<sequence>MTTIIASDNVTPVSKISASVDQKTSLDNSQINQALIDKLCAELGGTEDVRLTLLK</sequence>
<reference evidence="1 2" key="1">
    <citation type="submission" date="2014-03" db="EMBL/GenBank/DDBJ databases">
        <title>Draft Genome of Photorhabdus luminescens BA1, an Egyptian Isolate.</title>
        <authorList>
            <person name="Ghazal S."/>
            <person name="Hurst S.G.IV."/>
            <person name="Morris K."/>
            <person name="Thomas K."/>
            <person name="Tisa L.S."/>
        </authorList>
    </citation>
    <scope>NUCLEOTIDE SEQUENCE [LARGE SCALE GENOMIC DNA]</scope>
    <source>
        <strain evidence="1 2">BA1</strain>
    </source>
</reference>
<dbReference type="Proteomes" id="UP000023464">
    <property type="component" value="Unassembled WGS sequence"/>
</dbReference>
<evidence type="ECO:0000313" key="2">
    <source>
        <dbReference type="Proteomes" id="UP000023464"/>
    </source>
</evidence>
<accession>A0A022PFN9</accession>
<evidence type="ECO:0000313" key="1">
    <source>
        <dbReference type="EMBL" id="EYU14461.1"/>
    </source>
</evidence>
<dbReference type="EMBL" id="JFGV01000047">
    <property type="protein sequence ID" value="EYU14461.1"/>
    <property type="molecule type" value="Genomic_DNA"/>
</dbReference>
<dbReference type="RefSeq" id="WP_200868789.1">
    <property type="nucleotide sequence ID" value="NZ_CAWLTM010000068.1"/>
</dbReference>
<dbReference type="AlphaFoldDB" id="A0A022PFN9"/>